<accession>A0A067F3D6</accession>
<protein>
    <submittedName>
        <fullName evidence="2">Uncharacterized protein</fullName>
    </submittedName>
</protein>
<organism evidence="2 3">
    <name type="scientific">Citrus sinensis</name>
    <name type="common">Sweet orange</name>
    <name type="synonym">Citrus aurantium var. sinensis</name>
    <dbReference type="NCBI Taxonomy" id="2711"/>
    <lineage>
        <taxon>Eukaryota</taxon>
        <taxon>Viridiplantae</taxon>
        <taxon>Streptophyta</taxon>
        <taxon>Embryophyta</taxon>
        <taxon>Tracheophyta</taxon>
        <taxon>Spermatophyta</taxon>
        <taxon>Magnoliopsida</taxon>
        <taxon>eudicotyledons</taxon>
        <taxon>Gunneridae</taxon>
        <taxon>Pentapetalae</taxon>
        <taxon>rosids</taxon>
        <taxon>malvids</taxon>
        <taxon>Sapindales</taxon>
        <taxon>Rutaceae</taxon>
        <taxon>Aurantioideae</taxon>
        <taxon>Citrus</taxon>
    </lineage>
</organism>
<reference evidence="2 3" key="1">
    <citation type="submission" date="2014-04" db="EMBL/GenBank/DDBJ databases">
        <authorList>
            <consortium name="International Citrus Genome Consortium"/>
            <person name="Gmitter F."/>
            <person name="Chen C."/>
            <person name="Farmerie W."/>
            <person name="Harkins T."/>
            <person name="Desany B."/>
            <person name="Mohiuddin M."/>
            <person name="Kodira C."/>
            <person name="Borodovsky M."/>
            <person name="Lomsadze A."/>
            <person name="Burns P."/>
            <person name="Jenkins J."/>
            <person name="Prochnik S."/>
            <person name="Shu S."/>
            <person name="Chapman J."/>
            <person name="Pitluck S."/>
            <person name="Schmutz J."/>
            <person name="Rokhsar D."/>
        </authorList>
    </citation>
    <scope>NUCLEOTIDE SEQUENCE</scope>
</reference>
<feature type="region of interest" description="Disordered" evidence="1">
    <location>
        <begin position="108"/>
        <end position="129"/>
    </location>
</feature>
<dbReference type="AlphaFoldDB" id="A0A067F3D6"/>
<dbReference type="PANTHER" id="PTHR33052">
    <property type="entry name" value="DUF4228 DOMAIN PROTEIN-RELATED"/>
    <property type="match status" value="1"/>
</dbReference>
<dbReference type="Pfam" id="PF14009">
    <property type="entry name" value="PADRE"/>
    <property type="match status" value="1"/>
</dbReference>
<gene>
    <name evidence="2" type="ORF">CISIN_1g047154mg</name>
</gene>
<dbReference type="Proteomes" id="UP000027120">
    <property type="component" value="Unassembled WGS sequence"/>
</dbReference>
<keyword evidence="3" id="KW-1185">Reference proteome</keyword>
<proteinExistence type="predicted"/>
<dbReference type="STRING" id="2711.A0A067F3D6"/>
<evidence type="ECO:0000313" key="2">
    <source>
        <dbReference type="EMBL" id="KDO61873.1"/>
    </source>
</evidence>
<evidence type="ECO:0000256" key="1">
    <source>
        <dbReference type="SAM" id="MobiDB-lite"/>
    </source>
</evidence>
<sequence>MACCIFGSSSSSSSSSSRIINNVRVVDLNGRVQEFDCSVSVSQVVGHQPRHFVYTAAEILTGGLKPLRPETLLEPGRVYFLLPSSAFQLSDFSPLYLANIVKKLTAKAKSKNRDARSSPARSPLRAANDVETVSGKRSWRPALGTIRELSSKRCESDLQELLV</sequence>
<name>A0A067F3D6_CITSI</name>
<dbReference type="InterPro" id="IPR025322">
    <property type="entry name" value="PADRE_dom"/>
</dbReference>
<dbReference type="EMBL" id="KK784922">
    <property type="protein sequence ID" value="KDO61873.1"/>
    <property type="molecule type" value="Genomic_DNA"/>
</dbReference>
<evidence type="ECO:0000313" key="3">
    <source>
        <dbReference type="Proteomes" id="UP000027120"/>
    </source>
</evidence>